<organism evidence="10 11">
    <name type="scientific">Paraglaciecola algarum</name>
    <dbReference type="NCBI Taxonomy" id="3050085"/>
    <lineage>
        <taxon>Bacteria</taxon>
        <taxon>Pseudomonadati</taxon>
        <taxon>Pseudomonadota</taxon>
        <taxon>Gammaproteobacteria</taxon>
        <taxon>Alteromonadales</taxon>
        <taxon>Alteromonadaceae</taxon>
        <taxon>Paraglaciecola</taxon>
    </lineage>
</organism>
<evidence type="ECO:0000259" key="8">
    <source>
        <dbReference type="Pfam" id="PF01120"/>
    </source>
</evidence>
<proteinExistence type="inferred from homology"/>
<evidence type="ECO:0000256" key="1">
    <source>
        <dbReference type="ARBA" id="ARBA00004071"/>
    </source>
</evidence>
<dbReference type="InterPro" id="IPR016286">
    <property type="entry name" value="FUC_metazoa-typ"/>
</dbReference>
<evidence type="ECO:0000256" key="4">
    <source>
        <dbReference type="ARBA" id="ARBA00022729"/>
    </source>
</evidence>
<dbReference type="InterPro" id="IPR031919">
    <property type="entry name" value="Fucosidase_C"/>
</dbReference>
<evidence type="ECO:0000256" key="5">
    <source>
        <dbReference type="ARBA" id="ARBA00022801"/>
    </source>
</evidence>
<dbReference type="EMBL" id="JAKGAS010000011">
    <property type="protein sequence ID" value="MCF2949786.1"/>
    <property type="molecule type" value="Genomic_DNA"/>
</dbReference>
<dbReference type="SUPFAM" id="SSF51445">
    <property type="entry name" value="(Trans)glycosidases"/>
    <property type="match status" value="1"/>
</dbReference>
<dbReference type="Pfam" id="PF01120">
    <property type="entry name" value="Alpha_L_fucos"/>
    <property type="match status" value="1"/>
</dbReference>
<dbReference type="RefSeq" id="WP_235313889.1">
    <property type="nucleotide sequence ID" value="NZ_JAKGAS010000011.1"/>
</dbReference>
<evidence type="ECO:0000256" key="2">
    <source>
        <dbReference type="ARBA" id="ARBA00007951"/>
    </source>
</evidence>
<dbReference type="PROSITE" id="PS51257">
    <property type="entry name" value="PROKAR_LIPOPROTEIN"/>
    <property type="match status" value="1"/>
</dbReference>
<comment type="caution">
    <text evidence="10">The sequence shown here is derived from an EMBL/GenBank/DDBJ whole genome shotgun (WGS) entry which is preliminary data.</text>
</comment>
<reference evidence="10 11" key="1">
    <citation type="submission" date="2022-01" db="EMBL/GenBank/DDBJ databases">
        <title>Paraglaciecola sp. G1-23.</title>
        <authorList>
            <person name="Jin M.S."/>
            <person name="Han D.M."/>
            <person name="Kim H.M."/>
            <person name="Jeon C.O."/>
        </authorList>
    </citation>
    <scope>NUCLEOTIDE SEQUENCE [LARGE SCALE GENOMIC DNA]</scope>
    <source>
        <strain evidence="10 11">G1-23</strain>
    </source>
</reference>
<dbReference type="Pfam" id="PF16757">
    <property type="entry name" value="Fucosidase_C"/>
    <property type="match status" value="1"/>
</dbReference>
<keyword evidence="11" id="KW-1185">Reference proteome</keyword>
<keyword evidence="6" id="KW-0326">Glycosidase</keyword>
<evidence type="ECO:0000313" key="11">
    <source>
        <dbReference type="Proteomes" id="UP001521137"/>
    </source>
</evidence>
<evidence type="ECO:0000259" key="9">
    <source>
        <dbReference type="Pfam" id="PF16757"/>
    </source>
</evidence>
<evidence type="ECO:0000313" key="10">
    <source>
        <dbReference type="EMBL" id="MCF2949786.1"/>
    </source>
</evidence>
<comment type="function">
    <text evidence="1">Alpha-L-fucosidase is responsible for hydrolyzing the alpha-1,6-linked fucose joined to the reducing-end N-acetylglucosamine of the carbohydrate moieties of glycoproteins.</text>
</comment>
<dbReference type="PANTHER" id="PTHR10030:SF37">
    <property type="entry name" value="ALPHA-L-FUCOSIDASE-RELATED"/>
    <property type="match status" value="1"/>
</dbReference>
<dbReference type="Gene3D" id="2.60.40.1180">
    <property type="entry name" value="Golgi alpha-mannosidase II"/>
    <property type="match status" value="1"/>
</dbReference>
<comment type="similarity">
    <text evidence="2">Belongs to the glycosyl hydrolase 29 family.</text>
</comment>
<evidence type="ECO:0000256" key="6">
    <source>
        <dbReference type="ARBA" id="ARBA00023295"/>
    </source>
</evidence>
<dbReference type="PRINTS" id="PR00741">
    <property type="entry name" value="GLHYDRLASE29"/>
</dbReference>
<dbReference type="PANTHER" id="PTHR10030">
    <property type="entry name" value="ALPHA-L-FUCOSIDASE"/>
    <property type="match status" value="1"/>
</dbReference>
<evidence type="ECO:0000256" key="3">
    <source>
        <dbReference type="ARBA" id="ARBA00012662"/>
    </source>
</evidence>
<dbReference type="PIRSF" id="PIRSF001092">
    <property type="entry name" value="Alpha-L-fucosidase"/>
    <property type="match status" value="1"/>
</dbReference>
<feature type="chain" id="PRO_5047371960" description="alpha-L-fucosidase" evidence="7">
    <location>
        <begin position="25"/>
        <end position="530"/>
    </location>
</feature>
<accession>A0ABS9D9Y8</accession>
<gene>
    <name evidence="10" type="ORF">L0668_16830</name>
</gene>
<keyword evidence="4 7" id="KW-0732">Signal</keyword>
<dbReference type="InterPro" id="IPR057739">
    <property type="entry name" value="Glyco_hydro_29_N"/>
</dbReference>
<sequence length="530" mass="60846">MKKTLLSLAICSLFLGVSSCGNQANQQASADIATNKLTYSEDWESLSKVEEQPAWFQDAKLGIYAHWGPVSTANLNMERGVGWYGLNVYMDEVYDWRTGEKRLKDGKPIVNSTYKHHVETHGPLDKVGYKDIIPNFKPTAFDPEEWAELFAKSGAKFAGPVAMHHDNFAMWDSEVTRWNVKDMMGIDVTGELKKALDKRDMKFLTSFHHAFTWVYYANAYKFDATEETSDLYTDQHELTDFKPTKRFHDEWYAKLKEVVDKYEPDVVWFDWWVEELDEDYRKKFIAYYYNKGVEWGKDVVISYKNTSFPAEVGVHDYERGRPNKIKDKFWMTDTSPGAWFFRQNAKFVTSNEIVDILIDIVSKNGLMLLNVPPNPDGSIPQEMKTMLADLGKWLEINGEGIYETRPWRVFGEGPTRIKGGGHKIEKQKIVYSDKDIRFTKKGDDTLFAIVMDSPKEDILVKTLSTELSVLNARIKDIVLLGSDEKVIWSQDENGLHIDKPKNVPSEFALTYKISIATDAEWGIGGEDDPT</sequence>
<dbReference type="EC" id="3.2.1.51" evidence="3"/>
<dbReference type="Gene3D" id="3.20.20.80">
    <property type="entry name" value="Glycosidases"/>
    <property type="match status" value="1"/>
</dbReference>
<dbReference type="InterPro" id="IPR013780">
    <property type="entry name" value="Glyco_hydro_b"/>
</dbReference>
<feature type="signal peptide" evidence="7">
    <location>
        <begin position="1"/>
        <end position="24"/>
    </location>
</feature>
<dbReference type="InterPro" id="IPR000933">
    <property type="entry name" value="Glyco_hydro_29"/>
</dbReference>
<feature type="domain" description="Glycoside hydrolase family 29 N-terminal" evidence="8">
    <location>
        <begin position="32"/>
        <end position="399"/>
    </location>
</feature>
<dbReference type="SMART" id="SM00812">
    <property type="entry name" value="Alpha_L_fucos"/>
    <property type="match status" value="1"/>
</dbReference>
<protein>
    <recommendedName>
        <fullName evidence="3">alpha-L-fucosidase</fullName>
        <ecNumber evidence="3">3.2.1.51</ecNumber>
    </recommendedName>
</protein>
<evidence type="ECO:0000256" key="7">
    <source>
        <dbReference type="SAM" id="SignalP"/>
    </source>
</evidence>
<dbReference type="InterPro" id="IPR017853">
    <property type="entry name" value="GH"/>
</dbReference>
<dbReference type="Proteomes" id="UP001521137">
    <property type="component" value="Unassembled WGS sequence"/>
</dbReference>
<name>A0ABS9D9Y8_9ALTE</name>
<feature type="domain" description="Alpha-L-fucosidase C-terminal" evidence="9">
    <location>
        <begin position="434"/>
        <end position="512"/>
    </location>
</feature>
<keyword evidence="5" id="KW-0378">Hydrolase</keyword>